<evidence type="ECO:0000256" key="2">
    <source>
        <dbReference type="ARBA" id="ARBA00001946"/>
    </source>
</evidence>
<proteinExistence type="inferred from homology"/>
<dbReference type="CDD" id="cd16417">
    <property type="entry name" value="HAD_PGPase"/>
    <property type="match status" value="1"/>
</dbReference>
<dbReference type="InterPro" id="IPR036412">
    <property type="entry name" value="HAD-like_sf"/>
</dbReference>
<dbReference type="RefSeq" id="WP_092996659.1">
    <property type="nucleotide sequence ID" value="NZ_FMWD01000006.1"/>
</dbReference>
<evidence type="ECO:0000256" key="8">
    <source>
        <dbReference type="ARBA" id="ARBA00022842"/>
    </source>
</evidence>
<dbReference type="OrthoDB" id="9776368at2"/>
<evidence type="ECO:0000256" key="5">
    <source>
        <dbReference type="ARBA" id="ARBA00013078"/>
    </source>
</evidence>
<comment type="similarity">
    <text evidence="4 10">Belongs to the HAD-like hydrolase superfamily. CbbY/CbbZ/Gph/YieH family.</text>
</comment>
<dbReference type="Gene3D" id="1.10.150.240">
    <property type="entry name" value="Putative phosphatase, domain 2"/>
    <property type="match status" value="1"/>
</dbReference>
<dbReference type="SFLD" id="SFLDG01129">
    <property type="entry name" value="C1.5:_HAD__Beta-PGM__Phosphata"/>
    <property type="match status" value="1"/>
</dbReference>
<comment type="catalytic activity">
    <reaction evidence="1 10">
        <text>2-phosphoglycolate + H2O = glycolate + phosphate</text>
        <dbReference type="Rhea" id="RHEA:14369"/>
        <dbReference type="ChEBI" id="CHEBI:15377"/>
        <dbReference type="ChEBI" id="CHEBI:29805"/>
        <dbReference type="ChEBI" id="CHEBI:43474"/>
        <dbReference type="ChEBI" id="CHEBI:58033"/>
        <dbReference type="EC" id="3.1.3.18"/>
    </reaction>
</comment>
<dbReference type="NCBIfam" id="TIGR01449">
    <property type="entry name" value="PGP_bact"/>
    <property type="match status" value="1"/>
</dbReference>
<dbReference type="PRINTS" id="PR00413">
    <property type="entry name" value="HADHALOGNASE"/>
</dbReference>
<dbReference type="EMBL" id="FMWD01000006">
    <property type="protein sequence ID" value="SCZ61584.1"/>
    <property type="molecule type" value="Genomic_DNA"/>
</dbReference>
<dbReference type="STRING" id="415747.SAMN03097708_02159"/>
<evidence type="ECO:0000256" key="1">
    <source>
        <dbReference type="ARBA" id="ARBA00000830"/>
    </source>
</evidence>
<dbReference type="UniPathway" id="UPA00865">
    <property type="reaction ID" value="UER00834"/>
</dbReference>
<feature type="binding site" evidence="10">
    <location>
        <position position="173"/>
    </location>
    <ligand>
        <name>Mg(2+)</name>
        <dbReference type="ChEBI" id="CHEBI:18420"/>
    </ligand>
</feature>
<dbReference type="HAMAP" id="MF_00495">
    <property type="entry name" value="GPH_hydrolase_bact"/>
    <property type="match status" value="1"/>
</dbReference>
<dbReference type="AlphaFoldDB" id="A0A1G5QIF8"/>
<dbReference type="GO" id="GO:0046872">
    <property type="term" value="F:metal ion binding"/>
    <property type="evidence" value="ECO:0007669"/>
    <property type="project" value="UniProtKB-KW"/>
</dbReference>
<keyword evidence="7 10" id="KW-0378">Hydrolase</keyword>
<evidence type="ECO:0000256" key="4">
    <source>
        <dbReference type="ARBA" id="ARBA00006171"/>
    </source>
</evidence>
<dbReference type="PANTHER" id="PTHR43434:SF1">
    <property type="entry name" value="PHOSPHOGLYCOLATE PHOSPHATASE"/>
    <property type="match status" value="1"/>
</dbReference>
<evidence type="ECO:0000256" key="6">
    <source>
        <dbReference type="ARBA" id="ARBA00022723"/>
    </source>
</evidence>
<gene>
    <name evidence="11" type="ORF">SAMN03097708_02159</name>
</gene>
<comment type="function">
    <text evidence="10">Specifically catalyzes the dephosphorylation of 2-phosphoglycolate. Is involved in the dissimilation of the intracellular 2-phosphoglycolate formed during the DNA repair of 3'-phosphoglycolate ends, a major class of DNA lesions induced by oxidative stress.</text>
</comment>
<dbReference type="SUPFAM" id="SSF56784">
    <property type="entry name" value="HAD-like"/>
    <property type="match status" value="1"/>
</dbReference>
<dbReference type="GO" id="GO:0008967">
    <property type="term" value="F:phosphoglycolate phosphatase activity"/>
    <property type="evidence" value="ECO:0007669"/>
    <property type="project" value="UniProtKB-UniRule"/>
</dbReference>
<protein>
    <recommendedName>
        <fullName evidence="5 10">Phosphoglycolate phosphatase</fullName>
        <shortName evidence="10">PGP</shortName>
        <shortName evidence="10">PGPase</shortName>
        <ecNumber evidence="5 10">3.1.3.18</ecNumber>
    </recommendedName>
</protein>
<dbReference type="GO" id="GO:0005975">
    <property type="term" value="P:carbohydrate metabolic process"/>
    <property type="evidence" value="ECO:0007669"/>
    <property type="project" value="InterPro"/>
</dbReference>
<dbReference type="SFLD" id="SFLDG01135">
    <property type="entry name" value="C1.5.6:_HAD__Beta-PGM__Phospha"/>
    <property type="match status" value="1"/>
</dbReference>
<dbReference type="GO" id="GO:0005829">
    <property type="term" value="C:cytosol"/>
    <property type="evidence" value="ECO:0007669"/>
    <property type="project" value="TreeGrafter"/>
</dbReference>
<evidence type="ECO:0000256" key="9">
    <source>
        <dbReference type="ARBA" id="ARBA00023277"/>
    </source>
</evidence>
<sequence>MKLPRMVLIDLDGTLVDSVPDLAFCADEMNKVLGLPVRGENRARNWVGNGVERFVKRALTDSLHDEPEPALFEKALPIFMALYAENTSARSRLYPGVREGIDYLQAEGIALGCVTNKAARFTEPLLQELGIYDCFGIVVSGDTLPQKKPDPAPLRHAADFFKVPAEASLMIGDSMHDVEAARNAGFSVIAVTYGYNHGHDIREANPDAVVDSLAELPRVLED</sequence>
<comment type="cofactor">
    <cofactor evidence="2 10">
        <name>Mg(2+)</name>
        <dbReference type="ChEBI" id="CHEBI:18420"/>
    </cofactor>
</comment>
<dbReference type="NCBIfam" id="NF009695">
    <property type="entry name" value="PRK13222.1-2"/>
    <property type="match status" value="1"/>
</dbReference>
<dbReference type="InterPro" id="IPR023214">
    <property type="entry name" value="HAD_sf"/>
</dbReference>
<dbReference type="InterPro" id="IPR050155">
    <property type="entry name" value="HAD-like_hydrolase_sf"/>
</dbReference>
<evidence type="ECO:0000313" key="11">
    <source>
        <dbReference type="EMBL" id="SCZ61584.1"/>
    </source>
</evidence>
<dbReference type="InterPro" id="IPR023198">
    <property type="entry name" value="PGP-like_dom2"/>
</dbReference>
<comment type="pathway">
    <text evidence="3 10">Organic acid metabolism; glycolate biosynthesis; glycolate from 2-phosphoglycolate: step 1/1.</text>
</comment>
<dbReference type="FunFam" id="3.40.50.1000:FF:000022">
    <property type="entry name" value="Phosphoglycolate phosphatase"/>
    <property type="match status" value="1"/>
</dbReference>
<keyword evidence="9 10" id="KW-0119">Carbohydrate metabolism</keyword>
<dbReference type="PANTHER" id="PTHR43434">
    <property type="entry name" value="PHOSPHOGLYCOLATE PHOSPHATASE"/>
    <property type="match status" value="1"/>
</dbReference>
<dbReference type="Gene3D" id="3.40.50.1000">
    <property type="entry name" value="HAD superfamily/HAD-like"/>
    <property type="match status" value="1"/>
</dbReference>
<keyword evidence="6 10" id="KW-0479">Metal-binding</keyword>
<dbReference type="Pfam" id="PF13419">
    <property type="entry name" value="HAD_2"/>
    <property type="match status" value="1"/>
</dbReference>
<name>A0A1G5QIF8_9GAMM</name>
<evidence type="ECO:0000256" key="7">
    <source>
        <dbReference type="ARBA" id="ARBA00022801"/>
    </source>
</evidence>
<evidence type="ECO:0000256" key="10">
    <source>
        <dbReference type="HAMAP-Rule" id="MF_00495"/>
    </source>
</evidence>
<dbReference type="InterPro" id="IPR037512">
    <property type="entry name" value="PGPase_prok"/>
</dbReference>
<feature type="active site" description="Nucleophile" evidence="10">
    <location>
        <position position="10"/>
    </location>
</feature>
<keyword evidence="12" id="KW-1185">Reference proteome</keyword>
<dbReference type="NCBIfam" id="TIGR01549">
    <property type="entry name" value="HAD-SF-IA-v1"/>
    <property type="match status" value="1"/>
</dbReference>
<feature type="binding site" evidence="10">
    <location>
        <position position="12"/>
    </location>
    <ligand>
        <name>Mg(2+)</name>
        <dbReference type="ChEBI" id="CHEBI:18420"/>
    </ligand>
</feature>
<keyword evidence="8 10" id="KW-0460">Magnesium</keyword>
<dbReference type="SFLD" id="SFLDS00003">
    <property type="entry name" value="Haloacid_Dehalogenase"/>
    <property type="match status" value="1"/>
</dbReference>
<evidence type="ECO:0000256" key="3">
    <source>
        <dbReference type="ARBA" id="ARBA00004818"/>
    </source>
</evidence>
<accession>A0A1G5QIF8</accession>
<organism evidence="11 12">
    <name type="scientific">Thiohalomonas denitrificans</name>
    <dbReference type="NCBI Taxonomy" id="415747"/>
    <lineage>
        <taxon>Bacteria</taxon>
        <taxon>Pseudomonadati</taxon>
        <taxon>Pseudomonadota</taxon>
        <taxon>Gammaproteobacteria</taxon>
        <taxon>Thiohalomonadales</taxon>
        <taxon>Thiohalomonadaceae</taxon>
        <taxon>Thiohalomonas</taxon>
    </lineage>
</organism>
<dbReference type="InterPro" id="IPR041492">
    <property type="entry name" value="HAD_2"/>
</dbReference>
<dbReference type="GO" id="GO:0046295">
    <property type="term" value="P:glycolate biosynthetic process"/>
    <property type="evidence" value="ECO:0007669"/>
    <property type="project" value="UniProtKB-UniRule"/>
</dbReference>
<feature type="binding site" evidence="10">
    <location>
        <position position="10"/>
    </location>
    <ligand>
        <name>Mg(2+)</name>
        <dbReference type="ChEBI" id="CHEBI:18420"/>
    </ligand>
</feature>
<dbReference type="Proteomes" id="UP000199648">
    <property type="component" value="Unassembled WGS sequence"/>
</dbReference>
<dbReference type="InterPro" id="IPR006439">
    <property type="entry name" value="HAD-SF_hydro_IA"/>
</dbReference>
<evidence type="ECO:0000313" key="12">
    <source>
        <dbReference type="Proteomes" id="UP000199648"/>
    </source>
</evidence>
<dbReference type="NCBIfam" id="TIGR01509">
    <property type="entry name" value="HAD-SF-IA-v3"/>
    <property type="match status" value="1"/>
</dbReference>
<dbReference type="GO" id="GO:0006281">
    <property type="term" value="P:DNA repair"/>
    <property type="evidence" value="ECO:0007669"/>
    <property type="project" value="TreeGrafter"/>
</dbReference>
<reference evidence="11 12" key="1">
    <citation type="submission" date="2016-10" db="EMBL/GenBank/DDBJ databases">
        <authorList>
            <person name="de Groot N.N."/>
        </authorList>
    </citation>
    <scope>NUCLEOTIDE SEQUENCE [LARGE SCALE GENOMIC DNA]</scope>
    <source>
        <strain evidence="11 12">HLD2</strain>
    </source>
</reference>
<dbReference type="EC" id="3.1.3.18" evidence="5 10"/>